<organism evidence="1 2">
    <name type="scientific">Piloderma croceum (strain F 1598)</name>
    <dbReference type="NCBI Taxonomy" id="765440"/>
    <lineage>
        <taxon>Eukaryota</taxon>
        <taxon>Fungi</taxon>
        <taxon>Dikarya</taxon>
        <taxon>Basidiomycota</taxon>
        <taxon>Agaricomycotina</taxon>
        <taxon>Agaricomycetes</taxon>
        <taxon>Agaricomycetidae</taxon>
        <taxon>Atheliales</taxon>
        <taxon>Atheliaceae</taxon>
        <taxon>Piloderma</taxon>
    </lineage>
</organism>
<name>A0A0C3C919_PILCF</name>
<reference evidence="2" key="2">
    <citation type="submission" date="2015-01" db="EMBL/GenBank/DDBJ databases">
        <title>Evolutionary Origins and Diversification of the Mycorrhizal Mutualists.</title>
        <authorList>
            <consortium name="DOE Joint Genome Institute"/>
            <consortium name="Mycorrhizal Genomics Consortium"/>
            <person name="Kohler A."/>
            <person name="Kuo A."/>
            <person name="Nagy L.G."/>
            <person name="Floudas D."/>
            <person name="Copeland A."/>
            <person name="Barry K.W."/>
            <person name="Cichocki N."/>
            <person name="Veneault-Fourrey C."/>
            <person name="LaButti K."/>
            <person name="Lindquist E.A."/>
            <person name="Lipzen A."/>
            <person name="Lundell T."/>
            <person name="Morin E."/>
            <person name="Murat C."/>
            <person name="Riley R."/>
            <person name="Ohm R."/>
            <person name="Sun H."/>
            <person name="Tunlid A."/>
            <person name="Henrissat B."/>
            <person name="Grigoriev I.V."/>
            <person name="Hibbett D.S."/>
            <person name="Martin F."/>
        </authorList>
    </citation>
    <scope>NUCLEOTIDE SEQUENCE [LARGE SCALE GENOMIC DNA]</scope>
    <source>
        <strain evidence="2">F 1598</strain>
    </source>
</reference>
<accession>A0A0C3C919</accession>
<sequence length="81" mass="9991">MTYQILAFRLRLHRKSENKNFVRTGFQDPTSLYRWTFIDENTYLLALQLHMQKFAQTLRHIWNSRTPVWFRQMARAHHRGI</sequence>
<reference evidence="1 2" key="1">
    <citation type="submission" date="2014-04" db="EMBL/GenBank/DDBJ databases">
        <authorList>
            <consortium name="DOE Joint Genome Institute"/>
            <person name="Kuo A."/>
            <person name="Tarkka M."/>
            <person name="Buscot F."/>
            <person name="Kohler A."/>
            <person name="Nagy L.G."/>
            <person name="Floudas D."/>
            <person name="Copeland A."/>
            <person name="Barry K.W."/>
            <person name="Cichocki N."/>
            <person name="Veneault-Fourrey C."/>
            <person name="LaButti K."/>
            <person name="Lindquist E.A."/>
            <person name="Lipzen A."/>
            <person name="Lundell T."/>
            <person name="Morin E."/>
            <person name="Murat C."/>
            <person name="Sun H."/>
            <person name="Tunlid A."/>
            <person name="Henrissat B."/>
            <person name="Grigoriev I.V."/>
            <person name="Hibbett D.S."/>
            <person name="Martin F."/>
            <person name="Nordberg H.P."/>
            <person name="Cantor M.N."/>
            <person name="Hua S.X."/>
        </authorList>
    </citation>
    <scope>NUCLEOTIDE SEQUENCE [LARGE SCALE GENOMIC DNA]</scope>
    <source>
        <strain evidence="1 2">F 1598</strain>
    </source>
</reference>
<dbReference type="AlphaFoldDB" id="A0A0C3C919"/>
<proteinExistence type="predicted"/>
<dbReference type="InParanoid" id="A0A0C3C919"/>
<protein>
    <submittedName>
        <fullName evidence="1">Uncharacterized protein</fullName>
    </submittedName>
</protein>
<dbReference type="EMBL" id="KN832983">
    <property type="protein sequence ID" value="KIM86172.1"/>
    <property type="molecule type" value="Genomic_DNA"/>
</dbReference>
<evidence type="ECO:0000313" key="1">
    <source>
        <dbReference type="EMBL" id="KIM86172.1"/>
    </source>
</evidence>
<dbReference type="HOGENOM" id="CLU_2574693_0_0_1"/>
<gene>
    <name evidence="1" type="ORF">PILCRDRAFT_336444</name>
</gene>
<keyword evidence="2" id="KW-1185">Reference proteome</keyword>
<dbReference type="Proteomes" id="UP000054166">
    <property type="component" value="Unassembled WGS sequence"/>
</dbReference>
<evidence type="ECO:0000313" key="2">
    <source>
        <dbReference type="Proteomes" id="UP000054166"/>
    </source>
</evidence>